<protein>
    <submittedName>
        <fullName evidence="1">Retrovirus-related Gag polyprotein from transposon gypsy</fullName>
    </submittedName>
</protein>
<sequence length="188" mass="21502">MALEADQLKALIENVVSSALAVQRENFEEKLKGISGRINEIETFKEIEIIPGKHYDESLDVIKSLPDFEGKHENYVSWRQAVHNAYKIFENFVGSSKQYQAVAISKSKIKGPADMVLASFNTVLNFRAITSRLDFTYSDERPIYLIEQELSTLRQGNIKLLQYYDEVERKLTLLTNKTITTYDSISSP</sequence>
<dbReference type="AlphaFoldDB" id="W8BK27"/>
<organism evidence="1">
    <name type="scientific">Ceratitis capitata</name>
    <name type="common">Mediterranean fruit fly</name>
    <name type="synonym">Tephritis capitata</name>
    <dbReference type="NCBI Taxonomy" id="7213"/>
    <lineage>
        <taxon>Eukaryota</taxon>
        <taxon>Metazoa</taxon>
        <taxon>Ecdysozoa</taxon>
        <taxon>Arthropoda</taxon>
        <taxon>Hexapoda</taxon>
        <taxon>Insecta</taxon>
        <taxon>Pterygota</taxon>
        <taxon>Neoptera</taxon>
        <taxon>Endopterygota</taxon>
        <taxon>Diptera</taxon>
        <taxon>Brachycera</taxon>
        <taxon>Muscomorpha</taxon>
        <taxon>Tephritoidea</taxon>
        <taxon>Tephritidae</taxon>
        <taxon>Ceratitis</taxon>
        <taxon>Ceratitis</taxon>
    </lineage>
</organism>
<dbReference type="EMBL" id="GAMC01007488">
    <property type="protein sequence ID" value="JAB99067.1"/>
    <property type="molecule type" value="mRNA"/>
</dbReference>
<evidence type="ECO:0000313" key="1">
    <source>
        <dbReference type="EMBL" id="JAB99067.1"/>
    </source>
</evidence>
<proteinExistence type="evidence at transcript level"/>
<reference evidence="1" key="1">
    <citation type="submission" date="2013-07" db="EMBL/GenBank/DDBJ databases">
        <authorList>
            <person name="Geib S."/>
        </authorList>
    </citation>
    <scope>NUCLEOTIDE SEQUENCE</scope>
</reference>
<reference evidence="1" key="2">
    <citation type="journal article" date="2014" name="BMC Genomics">
        <title>A genomic perspective to assessing quality of mass-reared SIT flies used in Mediterranean fruit fly (Ceratitis capitata) eradication in California.</title>
        <authorList>
            <person name="Calla B."/>
            <person name="Hall B."/>
            <person name="Hou S."/>
            <person name="Geib S.M."/>
        </authorList>
    </citation>
    <scope>NUCLEOTIDE SEQUENCE</scope>
</reference>
<gene>
    <name evidence="1" type="primary">GAGY</name>
</gene>
<accession>W8BK27</accession>
<name>W8BK27_CERCA</name>